<dbReference type="Proteomes" id="UP000075304">
    <property type="component" value="Unassembled WGS sequence"/>
</dbReference>
<evidence type="ECO:0000313" key="2">
    <source>
        <dbReference type="Proteomes" id="UP000075304"/>
    </source>
</evidence>
<organism evidence="1 2">
    <name type="scientific">Heyndrickxia coagulans</name>
    <name type="common">Weizmannia coagulans</name>
    <dbReference type="NCBI Taxonomy" id="1398"/>
    <lineage>
        <taxon>Bacteria</taxon>
        <taxon>Bacillati</taxon>
        <taxon>Bacillota</taxon>
        <taxon>Bacilli</taxon>
        <taxon>Bacillales</taxon>
        <taxon>Bacillaceae</taxon>
        <taxon>Heyndrickxia</taxon>
    </lineage>
</organism>
<dbReference type="AlphaFoldDB" id="A0A150JYD6"/>
<evidence type="ECO:0000313" key="1">
    <source>
        <dbReference type="EMBL" id="KYC62300.1"/>
    </source>
</evidence>
<accession>A0A150JYD6</accession>
<protein>
    <submittedName>
        <fullName evidence="1">Uncharacterized protein</fullName>
    </submittedName>
</protein>
<gene>
    <name evidence="1" type="ORF">B4099_2273</name>
</gene>
<dbReference type="PATRIC" id="fig|1398.25.peg.1044"/>
<dbReference type="EMBL" id="LQYI01000128">
    <property type="protein sequence ID" value="KYC62300.1"/>
    <property type="molecule type" value="Genomic_DNA"/>
</dbReference>
<reference evidence="1 2" key="1">
    <citation type="submission" date="2016-01" db="EMBL/GenBank/DDBJ databases">
        <title>Genome Sequences of Twelve Sporeforming Bacillus Species Isolated from Foods.</title>
        <authorList>
            <person name="Berendsen E.M."/>
            <person name="Wells-Bennik M.H."/>
            <person name="Krawcyk A.O."/>
            <person name="De Jong A."/>
            <person name="Holsappel S."/>
            <person name="Eijlander R.T."/>
            <person name="Kuipers O.P."/>
        </authorList>
    </citation>
    <scope>NUCLEOTIDE SEQUENCE [LARGE SCALE GENOMIC DNA]</scope>
    <source>
        <strain evidence="1 2">B4099</strain>
    </source>
</reference>
<sequence>MDYLPVAYFKSHRVQGRFLPERQPRALSLMICTGITAEPGKKPA</sequence>
<proteinExistence type="predicted"/>
<name>A0A150JYD6_HEYCO</name>
<comment type="caution">
    <text evidence="1">The sequence shown here is derived from an EMBL/GenBank/DDBJ whole genome shotgun (WGS) entry which is preliminary data.</text>
</comment>